<dbReference type="SUPFAM" id="SSF47459">
    <property type="entry name" value="HLH, helix-loop-helix DNA-binding domain"/>
    <property type="match status" value="1"/>
</dbReference>
<dbReference type="FunFam" id="4.10.280.10:FF:000035">
    <property type="entry name" value="Pancreas-specific transcription factor 1a"/>
    <property type="match status" value="1"/>
</dbReference>
<keyword evidence="4" id="KW-0539">Nucleus</keyword>
<keyword evidence="3" id="KW-0804">Transcription</keyword>
<dbReference type="Gene3D" id="4.10.280.10">
    <property type="entry name" value="Helix-loop-helix DNA-binding domain"/>
    <property type="match status" value="1"/>
</dbReference>
<accession>A0AAD9IY65</accession>
<dbReference type="AlphaFoldDB" id="A0AAD9IY65"/>
<dbReference type="PANTHER" id="PTHR23349:SF112">
    <property type="entry name" value="48 RELATED 1, ISOFORM B"/>
    <property type="match status" value="1"/>
</dbReference>
<dbReference type="InterPro" id="IPR050283">
    <property type="entry name" value="E-box_TF_Regulators"/>
</dbReference>
<evidence type="ECO:0000313" key="8">
    <source>
        <dbReference type="Proteomes" id="UP001208570"/>
    </source>
</evidence>
<dbReference type="GO" id="GO:0032502">
    <property type="term" value="P:developmental process"/>
    <property type="evidence" value="ECO:0007669"/>
    <property type="project" value="TreeGrafter"/>
</dbReference>
<dbReference type="GO" id="GO:0000977">
    <property type="term" value="F:RNA polymerase II transcription regulatory region sequence-specific DNA binding"/>
    <property type="evidence" value="ECO:0007669"/>
    <property type="project" value="TreeGrafter"/>
</dbReference>
<evidence type="ECO:0000256" key="3">
    <source>
        <dbReference type="ARBA" id="ARBA00023163"/>
    </source>
</evidence>
<evidence type="ECO:0000256" key="4">
    <source>
        <dbReference type="ARBA" id="ARBA00023242"/>
    </source>
</evidence>
<feature type="region of interest" description="Disordered" evidence="5">
    <location>
        <begin position="26"/>
        <end position="71"/>
    </location>
</feature>
<feature type="compositionally biased region" description="Low complexity" evidence="5">
    <location>
        <begin position="50"/>
        <end position="66"/>
    </location>
</feature>
<reference evidence="7" key="1">
    <citation type="journal article" date="2023" name="Mol. Biol. Evol.">
        <title>Third-Generation Sequencing Reveals the Adaptive Role of the Epigenome in Three Deep-Sea Polychaetes.</title>
        <authorList>
            <person name="Perez M."/>
            <person name="Aroh O."/>
            <person name="Sun Y."/>
            <person name="Lan Y."/>
            <person name="Juniper S.K."/>
            <person name="Young C.R."/>
            <person name="Angers B."/>
            <person name="Qian P.Y."/>
        </authorList>
    </citation>
    <scope>NUCLEOTIDE SEQUENCE</scope>
    <source>
        <strain evidence="7">P08H-3</strain>
    </source>
</reference>
<evidence type="ECO:0000259" key="6">
    <source>
        <dbReference type="PROSITE" id="PS50888"/>
    </source>
</evidence>
<dbReference type="Pfam" id="PF00010">
    <property type="entry name" value="HLH"/>
    <property type="match status" value="1"/>
</dbReference>
<dbReference type="GO" id="GO:0046983">
    <property type="term" value="F:protein dimerization activity"/>
    <property type="evidence" value="ECO:0007669"/>
    <property type="project" value="InterPro"/>
</dbReference>
<comment type="caution">
    <text evidence="7">The sequence shown here is derived from an EMBL/GenBank/DDBJ whole genome shotgun (WGS) entry which is preliminary data.</text>
</comment>
<feature type="compositionally biased region" description="Basic and acidic residues" evidence="5">
    <location>
        <begin position="160"/>
        <end position="170"/>
    </location>
</feature>
<protein>
    <recommendedName>
        <fullName evidence="6">BHLH domain-containing protein</fullName>
    </recommendedName>
</protein>
<dbReference type="PANTHER" id="PTHR23349">
    <property type="entry name" value="BASIC HELIX-LOOP-HELIX TRANSCRIPTION FACTOR, TWIST"/>
    <property type="match status" value="1"/>
</dbReference>
<gene>
    <name evidence="7" type="ORF">LSH36_901g00010</name>
</gene>
<dbReference type="InterPro" id="IPR036638">
    <property type="entry name" value="HLH_DNA-bd_sf"/>
</dbReference>
<feature type="compositionally biased region" description="Basic and acidic residues" evidence="5">
    <location>
        <begin position="116"/>
        <end position="128"/>
    </location>
</feature>
<name>A0AAD9IY65_9ANNE</name>
<keyword evidence="2" id="KW-0238">DNA-binding</keyword>
<dbReference type="PROSITE" id="PS50888">
    <property type="entry name" value="BHLH"/>
    <property type="match status" value="1"/>
</dbReference>
<sequence length="337" mass="38223">MDAGCLRPVSGLQQYPALTSAFNQDFHHHHHHPNHHHPNHQLHYDHQLPHHPQQQQQQQPQQPQHLVFSPGSDLHERYSCVSSSYLSSYPEAAMVVHSPYSDVSSGFEPETFLADRNPDGADHVDHCHVTSSTSSDDSVDDERDFRSDANNNGGIDGDDRDDRGKGDNRLNGKNRRRKRKCPGQQVHQRQAANQRERRRMQSINDAFEGLRAHIPTLPYEKRLSKVDTLRLAIGYISFLAELVENDIQNGDGINHHGNEKPHKVIIRYHRDEQLDCPVIGRDVQQTVGYKSPSNGQNLFQVAHDGEDARPFGFGAINNPLWRTIMAKSVPLDRGDCV</sequence>
<dbReference type="SMART" id="SM00353">
    <property type="entry name" value="HLH"/>
    <property type="match status" value="1"/>
</dbReference>
<dbReference type="CDD" id="cd11417">
    <property type="entry name" value="bHLH_TS_PTF1A"/>
    <property type="match status" value="1"/>
</dbReference>
<dbReference type="EMBL" id="JAODUP010000901">
    <property type="protein sequence ID" value="KAK2142879.1"/>
    <property type="molecule type" value="Genomic_DNA"/>
</dbReference>
<evidence type="ECO:0000313" key="7">
    <source>
        <dbReference type="EMBL" id="KAK2142879.1"/>
    </source>
</evidence>
<evidence type="ECO:0000256" key="1">
    <source>
        <dbReference type="ARBA" id="ARBA00023015"/>
    </source>
</evidence>
<keyword evidence="1" id="KW-0805">Transcription regulation</keyword>
<proteinExistence type="predicted"/>
<dbReference type="InterPro" id="IPR011598">
    <property type="entry name" value="bHLH_dom"/>
</dbReference>
<dbReference type="Proteomes" id="UP001208570">
    <property type="component" value="Unassembled WGS sequence"/>
</dbReference>
<evidence type="ECO:0000256" key="2">
    <source>
        <dbReference type="ARBA" id="ARBA00023125"/>
    </source>
</evidence>
<organism evidence="7 8">
    <name type="scientific">Paralvinella palmiformis</name>
    <dbReference type="NCBI Taxonomy" id="53620"/>
    <lineage>
        <taxon>Eukaryota</taxon>
        <taxon>Metazoa</taxon>
        <taxon>Spiralia</taxon>
        <taxon>Lophotrochozoa</taxon>
        <taxon>Annelida</taxon>
        <taxon>Polychaeta</taxon>
        <taxon>Sedentaria</taxon>
        <taxon>Canalipalpata</taxon>
        <taxon>Terebellida</taxon>
        <taxon>Terebelliformia</taxon>
        <taxon>Alvinellidae</taxon>
        <taxon>Paralvinella</taxon>
    </lineage>
</organism>
<feature type="domain" description="BHLH" evidence="6">
    <location>
        <begin position="187"/>
        <end position="239"/>
    </location>
</feature>
<evidence type="ECO:0000256" key="5">
    <source>
        <dbReference type="SAM" id="MobiDB-lite"/>
    </source>
</evidence>
<feature type="compositionally biased region" description="Basic residues" evidence="5">
    <location>
        <begin position="27"/>
        <end position="40"/>
    </location>
</feature>
<keyword evidence="8" id="KW-1185">Reference proteome</keyword>
<feature type="compositionally biased region" description="Basic residues" evidence="5">
    <location>
        <begin position="172"/>
        <end position="181"/>
    </location>
</feature>
<feature type="region of interest" description="Disordered" evidence="5">
    <location>
        <begin position="111"/>
        <end position="198"/>
    </location>
</feature>
<dbReference type="GO" id="GO:0000981">
    <property type="term" value="F:DNA-binding transcription factor activity, RNA polymerase II-specific"/>
    <property type="evidence" value="ECO:0007669"/>
    <property type="project" value="TreeGrafter"/>
</dbReference>